<dbReference type="InterPro" id="IPR034660">
    <property type="entry name" value="DinB/YfiT-like"/>
</dbReference>
<sequence length="193" mass="21687">MSDTDRPQLDPPGAGIPWYERQLIGAGIRTAANLLSKDRLTELFRQEGERAIALGRSVDAASGRRRVLVGRFFGIEDSSRHWSVYMTLEHLVIVNSAIAAILPRLYSGLDVPDDVRVEDFKPVPEAGPEQLTDLANVVERYTDMVDKLGNLRAGIRYPHPWFGELSAAQWHALAAVHNSLHRRHVQRILRALH</sequence>
<dbReference type="SUPFAM" id="SSF109854">
    <property type="entry name" value="DinB/YfiT-like putative metalloenzymes"/>
    <property type="match status" value="1"/>
</dbReference>
<gene>
    <name evidence="1" type="ORF">CKO31_11820</name>
</gene>
<proteinExistence type="predicted"/>
<evidence type="ECO:0000313" key="1">
    <source>
        <dbReference type="EMBL" id="MBK1631417.1"/>
    </source>
</evidence>
<comment type="caution">
    <text evidence="1">The sequence shown here is derived from an EMBL/GenBank/DDBJ whole genome shotgun (WGS) entry which is preliminary data.</text>
</comment>
<keyword evidence="2" id="KW-1185">Reference proteome</keyword>
<dbReference type="EMBL" id="NRRV01000025">
    <property type="protein sequence ID" value="MBK1631417.1"/>
    <property type="molecule type" value="Genomic_DNA"/>
</dbReference>
<evidence type="ECO:0008006" key="3">
    <source>
        <dbReference type="Google" id="ProtNLM"/>
    </source>
</evidence>
<reference evidence="1 2" key="1">
    <citation type="journal article" date="2020" name="Microorganisms">
        <title>Osmotic Adaptation and Compatible Solute Biosynthesis of Phototrophic Bacteria as Revealed from Genome Analyses.</title>
        <authorList>
            <person name="Imhoff J.F."/>
            <person name="Rahn T."/>
            <person name="Kunzel S."/>
            <person name="Keller A."/>
            <person name="Neulinger S.C."/>
        </authorList>
    </citation>
    <scope>NUCLEOTIDE SEQUENCE [LARGE SCALE GENOMIC DNA]</scope>
    <source>
        <strain evidence="1 2">DSM 6210</strain>
    </source>
</reference>
<accession>A0ABS1CHM3</accession>
<dbReference type="RefSeq" id="WP_200237614.1">
    <property type="nucleotide sequence ID" value="NZ_NRRV01000025.1"/>
</dbReference>
<protein>
    <recommendedName>
        <fullName evidence="3">DinB family protein</fullName>
    </recommendedName>
</protein>
<name>A0ABS1CHM3_9GAMM</name>
<evidence type="ECO:0000313" key="2">
    <source>
        <dbReference type="Proteomes" id="UP000748752"/>
    </source>
</evidence>
<dbReference type="Proteomes" id="UP000748752">
    <property type="component" value="Unassembled WGS sequence"/>
</dbReference>
<dbReference type="Gene3D" id="1.20.120.450">
    <property type="entry name" value="dinb family like domain"/>
    <property type="match status" value="1"/>
</dbReference>
<organism evidence="1 2">
    <name type="scientific">Thiohalocapsa halophila</name>
    <dbReference type="NCBI Taxonomy" id="69359"/>
    <lineage>
        <taxon>Bacteria</taxon>
        <taxon>Pseudomonadati</taxon>
        <taxon>Pseudomonadota</taxon>
        <taxon>Gammaproteobacteria</taxon>
        <taxon>Chromatiales</taxon>
        <taxon>Chromatiaceae</taxon>
        <taxon>Thiohalocapsa</taxon>
    </lineage>
</organism>